<feature type="chain" id="PRO_5046700144" description="Lipoprotein" evidence="1">
    <location>
        <begin position="21"/>
        <end position="150"/>
    </location>
</feature>
<name>A0ABS5F170_9PROT</name>
<keyword evidence="1" id="KW-0732">Signal</keyword>
<feature type="signal peptide" evidence="1">
    <location>
        <begin position="1"/>
        <end position="20"/>
    </location>
</feature>
<evidence type="ECO:0000313" key="2">
    <source>
        <dbReference type="EMBL" id="MBR0666297.1"/>
    </source>
</evidence>
<dbReference type="EMBL" id="JAAGBB010000022">
    <property type="protein sequence ID" value="MBR0666297.1"/>
    <property type="molecule type" value="Genomic_DNA"/>
</dbReference>
<comment type="caution">
    <text evidence="2">The sequence shown here is derived from an EMBL/GenBank/DDBJ whole genome shotgun (WGS) entry which is preliminary data.</text>
</comment>
<dbReference type="RefSeq" id="WP_211853973.1">
    <property type="nucleotide sequence ID" value="NZ_JAAGBB010000022.1"/>
</dbReference>
<evidence type="ECO:0000313" key="3">
    <source>
        <dbReference type="Proteomes" id="UP001196870"/>
    </source>
</evidence>
<proteinExistence type="predicted"/>
<evidence type="ECO:0000256" key="1">
    <source>
        <dbReference type="SAM" id="SignalP"/>
    </source>
</evidence>
<dbReference type="Proteomes" id="UP001196870">
    <property type="component" value="Unassembled WGS sequence"/>
</dbReference>
<reference evidence="3" key="1">
    <citation type="journal article" date="2021" name="Syst. Appl. Microbiol.">
        <title>Roseomonas hellenica sp. nov., isolated from roots of wild-growing Alkanna tinctoria.</title>
        <authorList>
            <person name="Rat A."/>
            <person name="Naranjo H.D."/>
            <person name="Lebbe L."/>
            <person name="Cnockaert M."/>
            <person name="Krigas N."/>
            <person name="Grigoriadou K."/>
            <person name="Maloupa E."/>
            <person name="Willems A."/>
        </authorList>
    </citation>
    <scope>NUCLEOTIDE SEQUENCE [LARGE SCALE GENOMIC DNA]</scope>
    <source>
        <strain evidence="3">LMG 31523</strain>
    </source>
</reference>
<evidence type="ECO:0008006" key="4">
    <source>
        <dbReference type="Google" id="ProtNLM"/>
    </source>
</evidence>
<sequence>MKRASYALLAALLATAPAQAHFEYTRWGMTEQQVIAASRGAARVLPAPERRSAGAIEYRVTASQRTDAGPSFTVAFGFASPGGLRCISYRADGDGAGIALRAWLIRRYGQPTARGGRTEQGEESLAWTRPDQIDAEFGPRGALALQCQGD</sequence>
<organism evidence="2 3">
    <name type="scientific">Plastoroseomonas hellenica</name>
    <dbReference type="NCBI Taxonomy" id="2687306"/>
    <lineage>
        <taxon>Bacteria</taxon>
        <taxon>Pseudomonadati</taxon>
        <taxon>Pseudomonadota</taxon>
        <taxon>Alphaproteobacteria</taxon>
        <taxon>Acetobacterales</taxon>
        <taxon>Acetobacteraceae</taxon>
        <taxon>Plastoroseomonas</taxon>
    </lineage>
</organism>
<accession>A0ABS5F170</accession>
<keyword evidence="3" id="KW-1185">Reference proteome</keyword>
<gene>
    <name evidence="2" type="ORF">GXW71_18190</name>
</gene>
<protein>
    <recommendedName>
        <fullName evidence="4">Lipoprotein</fullName>
    </recommendedName>
</protein>